<feature type="short sequence motif" description="'KMSKS' region" evidence="10">
    <location>
        <begin position="598"/>
        <end position="602"/>
    </location>
</feature>
<dbReference type="CDD" id="cd07960">
    <property type="entry name" value="Anticodon_Ia_Ile_BEm"/>
    <property type="match status" value="1"/>
</dbReference>
<comment type="cofactor">
    <cofactor evidence="10">
        <name>Zn(2+)</name>
        <dbReference type="ChEBI" id="CHEBI:29105"/>
    </cofactor>
    <text evidence="10">Binds 1 zinc ion per subunit.</text>
</comment>
<dbReference type="GO" id="GO:0000049">
    <property type="term" value="F:tRNA binding"/>
    <property type="evidence" value="ECO:0007669"/>
    <property type="project" value="InterPro"/>
</dbReference>
<reference evidence="12" key="1">
    <citation type="journal article" date="2020" name="mSystems">
        <title>Genome- and Community-Level Interaction Insights into Carbon Utilization and Element Cycling Functions of Hydrothermarchaeota in Hydrothermal Sediment.</title>
        <authorList>
            <person name="Zhou Z."/>
            <person name="Liu Y."/>
            <person name="Xu W."/>
            <person name="Pan J."/>
            <person name="Luo Z.H."/>
            <person name="Li M."/>
        </authorList>
    </citation>
    <scope>NUCLEOTIDE SEQUENCE [LARGE SCALE GENOMIC DNA]</scope>
    <source>
        <strain evidence="12">SpSt-132</strain>
    </source>
</reference>
<dbReference type="InterPro" id="IPR009008">
    <property type="entry name" value="Val/Leu/Ile-tRNA-synth_edit"/>
</dbReference>
<feature type="domain" description="Rubredoxin-like" evidence="11">
    <location>
        <begin position="465"/>
        <end position="532"/>
    </location>
</feature>
<evidence type="ECO:0000256" key="2">
    <source>
        <dbReference type="ARBA" id="ARBA00022490"/>
    </source>
</evidence>
<feature type="binding site" evidence="10">
    <location>
        <position position="601"/>
    </location>
    <ligand>
        <name>ATP</name>
        <dbReference type="ChEBI" id="CHEBI:30616"/>
    </ligand>
</feature>
<dbReference type="Pfam" id="PF00133">
    <property type="entry name" value="tRNA-synt_1"/>
    <property type="match status" value="1"/>
</dbReference>
<dbReference type="GO" id="GO:0006428">
    <property type="term" value="P:isoleucyl-tRNA aminoacylation"/>
    <property type="evidence" value="ECO:0007669"/>
    <property type="project" value="UniProtKB-UniRule"/>
</dbReference>
<dbReference type="GO" id="GO:0008270">
    <property type="term" value="F:zinc ion binding"/>
    <property type="evidence" value="ECO:0007669"/>
    <property type="project" value="UniProtKB-UniRule"/>
</dbReference>
<dbReference type="PROSITE" id="PS00178">
    <property type="entry name" value="AA_TRNA_LIGASE_I"/>
    <property type="match status" value="1"/>
</dbReference>
<dbReference type="InterPro" id="IPR013155">
    <property type="entry name" value="M/V/L/I-tRNA-synth_anticd-bd"/>
</dbReference>
<feature type="binding site" evidence="10">
    <location>
        <position position="909"/>
    </location>
    <ligand>
        <name>Zn(2+)</name>
        <dbReference type="ChEBI" id="CHEBI:29105"/>
    </ligand>
</feature>
<keyword evidence="3 10" id="KW-0436">Ligase</keyword>
<dbReference type="InterPro" id="IPR009080">
    <property type="entry name" value="tRNAsynth_Ia_anticodon-bd"/>
</dbReference>
<dbReference type="InterPro" id="IPR033708">
    <property type="entry name" value="Anticodon_Ile_BEm"/>
</dbReference>
<organism evidence="12">
    <name type="scientific">Hydrogenobacter sp</name>
    <dbReference type="NCBI Taxonomy" id="2152829"/>
    <lineage>
        <taxon>Bacteria</taxon>
        <taxon>Pseudomonadati</taxon>
        <taxon>Aquificota</taxon>
        <taxon>Aquificia</taxon>
        <taxon>Aquificales</taxon>
        <taxon>Aquificaceae</taxon>
        <taxon>Hydrogenobacter</taxon>
    </lineage>
</organism>
<dbReference type="Gene3D" id="1.10.730.20">
    <property type="match status" value="1"/>
</dbReference>
<evidence type="ECO:0000256" key="5">
    <source>
        <dbReference type="ARBA" id="ARBA00022840"/>
    </source>
</evidence>
<proteinExistence type="inferred from homology"/>
<evidence type="ECO:0000256" key="7">
    <source>
        <dbReference type="ARBA" id="ARBA00023146"/>
    </source>
</evidence>
<evidence type="ECO:0000256" key="4">
    <source>
        <dbReference type="ARBA" id="ARBA00022741"/>
    </source>
</evidence>
<evidence type="ECO:0000259" key="11">
    <source>
        <dbReference type="PROSITE" id="PS50903"/>
    </source>
</evidence>
<keyword evidence="5 10" id="KW-0067">ATP-binding</keyword>
<comment type="subunit">
    <text evidence="10">Monomer.</text>
</comment>
<dbReference type="InterPro" id="IPR001412">
    <property type="entry name" value="aa-tRNA-synth_I_CS"/>
</dbReference>
<feature type="binding site" evidence="10">
    <location>
        <position position="892"/>
    </location>
    <ligand>
        <name>Zn(2+)</name>
        <dbReference type="ChEBI" id="CHEBI:29105"/>
    </ligand>
</feature>
<evidence type="ECO:0000256" key="8">
    <source>
        <dbReference type="ARBA" id="ARBA00025217"/>
    </source>
</evidence>
<dbReference type="GO" id="GO:0005829">
    <property type="term" value="C:cytosol"/>
    <property type="evidence" value="ECO:0007669"/>
    <property type="project" value="TreeGrafter"/>
</dbReference>
<name>A0A7C2VF85_9AQUI</name>
<feature type="short sequence motif" description="'HIGH' region" evidence="10">
    <location>
        <begin position="56"/>
        <end position="66"/>
    </location>
</feature>
<dbReference type="Gene3D" id="3.90.740.10">
    <property type="entry name" value="Valyl/Leucyl/Isoleucyl-tRNA synthetase, editing domain"/>
    <property type="match status" value="1"/>
</dbReference>
<dbReference type="PANTHER" id="PTHR42765">
    <property type="entry name" value="SOLEUCYL-TRNA SYNTHETASE"/>
    <property type="match status" value="1"/>
</dbReference>
<dbReference type="Gene3D" id="1.10.10.830">
    <property type="entry name" value="Ile-tRNA synthetase CP2 domain-like"/>
    <property type="match status" value="1"/>
</dbReference>
<keyword evidence="10" id="KW-0479">Metal-binding</keyword>
<evidence type="ECO:0000256" key="10">
    <source>
        <dbReference type="HAMAP-Rule" id="MF_02002"/>
    </source>
</evidence>
<dbReference type="SUPFAM" id="SSF52374">
    <property type="entry name" value="Nucleotidylyl transferase"/>
    <property type="match status" value="1"/>
</dbReference>
<dbReference type="Pfam" id="PF06827">
    <property type="entry name" value="zf-FPG_IleRS"/>
    <property type="match status" value="1"/>
</dbReference>
<evidence type="ECO:0000313" key="12">
    <source>
        <dbReference type="EMBL" id="HEW45575.1"/>
    </source>
</evidence>
<dbReference type="PROSITE" id="PS50903">
    <property type="entry name" value="RUBREDOXIN_LIKE"/>
    <property type="match status" value="1"/>
</dbReference>
<sequence>MRNYAETLNLPKTEFPMKANLPEREPQILEKWKGLYIKLKERNKEKKPFVLHDGPPYANGHIHIGHALNKILKDVIVKYRLLAGFDVDFVPGWDCHGLPIEQQVEKELKEKKLSKESLGKVAFRRLCREYANRFVNIQRDEFVRLGVLANWDNPYITMDPAYQAQEIRELGRIFSKGMVVRSKKPVYWCIYDKTAEAEAEVEYYEKEDPSIYVKFPLKGYEKTYLLIWTTTPWTLPANLGVMVGEEYTYVFLKVGEETYVVAKDLLESLRSLVGPEGEVLKEVKGSELVGLEYYAPYGDRINKVYPSEFVELSTGTGLVHMAPGHGREDYMVGLRYGLEPFAPLDDEGKFTKEAPEFIRCKRVFEANPLIIEDLQSRGLLLYKGTIRHSYPHCWRCKNPVIFRATPQWFISMEAKANGKSLREKSLEEIEKVQWIPTYGKNRIASMVENRPDWCISRQRYWGVPITVFYCRSCGHVVAEEEVFERIARLVESSPEGADLWFEKSPKELLPEGYRCPKCGSEEFVKEEDILDVWFDSGSSHAFVLRKRGIEKADLYLEGSDQHRGWFQASLLESVASYGHAPYKAVLTHGFTVDEQGRKMSKSLGNVVSPQEVIKQYGADILRLWAVSEDYTEDVRLGKNIIQRLVEDYKKIRNTIRFLLGNLYDYKPEDAVPFEELHHFDRWALSYLQKVLQEIHQHYQSYAFHRVYHLIRNFCSVELSSLYLDVLKDRLYIYAPDSWERKSAQRVLYHLAEALITSIAPFLSFTAEEAWEHLRNINPQLSESVFMHSIPTPREELIDEDLLKDYQLLISLREDVMKAIELARKDKAINHPYEAQVFLWGEGLEGAKKYEDYLKYFFTVSSVKFEEGGAYRVDGEAVRGIMVGVSKAEGNKCPRCWLYYPQEEFEGEICKRCASVLQRI</sequence>
<keyword evidence="7 10" id="KW-0030">Aminoacyl-tRNA synthetase</keyword>
<protein>
    <recommendedName>
        <fullName evidence="10">Isoleucine--tRNA ligase</fullName>
        <ecNumber evidence="10">6.1.1.5</ecNumber>
    </recommendedName>
    <alternativeName>
        <fullName evidence="10">Isoleucyl-tRNA synthetase</fullName>
        <shortName evidence="10">IleRS</shortName>
    </alternativeName>
</protein>
<comment type="function">
    <text evidence="8 10">Catalyzes the attachment of isoleucine to tRNA(Ile). As IleRS can inadvertently accommodate and process structurally similar amino acids such as valine, to avoid such errors it has two additional distinct tRNA(Ile)-dependent editing activities. One activity is designated as 'pretransfer' editing and involves the hydrolysis of activated Val-AMP. The other activity is designated 'posttransfer' editing and involves deacylation of mischarged Val-tRNA(Ile).</text>
</comment>
<comment type="subcellular location">
    <subcellularLocation>
        <location evidence="10">Cytoplasm</location>
    </subcellularLocation>
</comment>
<dbReference type="InterPro" id="IPR024934">
    <property type="entry name" value="Rubredoxin-like_dom"/>
</dbReference>
<dbReference type="InterPro" id="IPR010663">
    <property type="entry name" value="Znf_FPG/IleRS"/>
</dbReference>
<feature type="binding site" evidence="10">
    <location>
        <position position="895"/>
    </location>
    <ligand>
        <name>Zn(2+)</name>
        <dbReference type="ChEBI" id="CHEBI:29105"/>
    </ligand>
</feature>
<dbReference type="GO" id="GO:0004822">
    <property type="term" value="F:isoleucine-tRNA ligase activity"/>
    <property type="evidence" value="ECO:0007669"/>
    <property type="project" value="UniProtKB-UniRule"/>
</dbReference>
<dbReference type="EMBL" id="DSFP01000030">
    <property type="protein sequence ID" value="HEW45575.1"/>
    <property type="molecule type" value="Genomic_DNA"/>
</dbReference>
<evidence type="ECO:0000256" key="3">
    <source>
        <dbReference type="ARBA" id="ARBA00022598"/>
    </source>
</evidence>
<comment type="catalytic activity">
    <reaction evidence="9 10">
        <text>tRNA(Ile) + L-isoleucine + ATP = L-isoleucyl-tRNA(Ile) + AMP + diphosphate</text>
        <dbReference type="Rhea" id="RHEA:11060"/>
        <dbReference type="Rhea" id="RHEA-COMP:9666"/>
        <dbReference type="Rhea" id="RHEA-COMP:9695"/>
        <dbReference type="ChEBI" id="CHEBI:30616"/>
        <dbReference type="ChEBI" id="CHEBI:33019"/>
        <dbReference type="ChEBI" id="CHEBI:58045"/>
        <dbReference type="ChEBI" id="CHEBI:78442"/>
        <dbReference type="ChEBI" id="CHEBI:78528"/>
        <dbReference type="ChEBI" id="CHEBI:456215"/>
        <dbReference type="EC" id="6.1.1.5"/>
    </reaction>
</comment>
<dbReference type="PRINTS" id="PR00984">
    <property type="entry name" value="TRNASYNTHILE"/>
</dbReference>
<feature type="binding site" evidence="10">
    <location>
        <position position="912"/>
    </location>
    <ligand>
        <name>Zn(2+)</name>
        <dbReference type="ChEBI" id="CHEBI:29105"/>
    </ligand>
</feature>
<evidence type="ECO:0000256" key="6">
    <source>
        <dbReference type="ARBA" id="ARBA00022917"/>
    </source>
</evidence>
<keyword evidence="10" id="KW-0862">Zinc</keyword>
<accession>A0A7C2VF85</accession>
<dbReference type="SUPFAM" id="SSF50677">
    <property type="entry name" value="ValRS/IleRS/LeuRS editing domain"/>
    <property type="match status" value="1"/>
</dbReference>
<dbReference type="HAMAP" id="MF_02002">
    <property type="entry name" value="Ile_tRNA_synth_type1"/>
    <property type="match status" value="1"/>
</dbReference>
<dbReference type="NCBIfam" id="TIGR00392">
    <property type="entry name" value="ileS"/>
    <property type="match status" value="1"/>
</dbReference>
<dbReference type="GO" id="GO:0005524">
    <property type="term" value="F:ATP binding"/>
    <property type="evidence" value="ECO:0007669"/>
    <property type="project" value="UniProtKB-UniRule"/>
</dbReference>
<dbReference type="GO" id="GO:0002161">
    <property type="term" value="F:aminoacyl-tRNA deacylase activity"/>
    <property type="evidence" value="ECO:0007669"/>
    <property type="project" value="InterPro"/>
</dbReference>
<dbReference type="EC" id="6.1.1.5" evidence="10"/>
<feature type="binding site" evidence="10">
    <location>
        <position position="557"/>
    </location>
    <ligand>
        <name>L-isoleucyl-5'-AMP</name>
        <dbReference type="ChEBI" id="CHEBI:178002"/>
    </ligand>
</feature>
<dbReference type="InterPro" id="IPR002300">
    <property type="entry name" value="aa-tRNA-synth_Ia"/>
</dbReference>
<dbReference type="PANTHER" id="PTHR42765:SF1">
    <property type="entry name" value="ISOLEUCINE--TRNA LIGASE, MITOCHONDRIAL"/>
    <property type="match status" value="1"/>
</dbReference>
<dbReference type="InterPro" id="IPR002301">
    <property type="entry name" value="Ile-tRNA-ligase"/>
</dbReference>
<dbReference type="GO" id="GO:0005506">
    <property type="term" value="F:iron ion binding"/>
    <property type="evidence" value="ECO:0007669"/>
    <property type="project" value="InterPro"/>
</dbReference>
<comment type="caution">
    <text evidence="12">The sequence shown here is derived from an EMBL/GenBank/DDBJ whole genome shotgun (WGS) entry which is preliminary data.</text>
</comment>
<comment type="similarity">
    <text evidence="1 10">Belongs to the class-I aminoacyl-tRNA synthetase family. IleS type 1 subfamily.</text>
</comment>
<evidence type="ECO:0000256" key="1">
    <source>
        <dbReference type="ARBA" id="ARBA00006887"/>
    </source>
</evidence>
<comment type="domain">
    <text evidence="10">IleRS has two distinct active sites: one for aminoacylation and one for editing. The misactivated valine is translocated from the active site to the editing site, which sterically excludes the correctly activated isoleucine. The single editing site contains two valyl binding pockets, one specific for each substrate (Val-AMP or Val-tRNA(Ile)).</text>
</comment>
<dbReference type="InterPro" id="IPR014729">
    <property type="entry name" value="Rossmann-like_a/b/a_fold"/>
</dbReference>
<dbReference type="InterPro" id="IPR050081">
    <property type="entry name" value="Ile-tRNA_ligase"/>
</dbReference>
<keyword evidence="4 10" id="KW-0547">Nucleotide-binding</keyword>
<dbReference type="Gene3D" id="3.40.50.620">
    <property type="entry name" value="HUPs"/>
    <property type="match status" value="2"/>
</dbReference>
<dbReference type="AlphaFoldDB" id="A0A7C2VF85"/>
<dbReference type="Pfam" id="PF08264">
    <property type="entry name" value="Anticodon_1"/>
    <property type="match status" value="1"/>
</dbReference>
<dbReference type="CDD" id="cd00818">
    <property type="entry name" value="IleRS_core"/>
    <property type="match status" value="1"/>
</dbReference>
<keyword evidence="6 10" id="KW-0648">Protein biosynthesis</keyword>
<keyword evidence="2 10" id="KW-0963">Cytoplasm</keyword>
<dbReference type="InterPro" id="IPR023585">
    <property type="entry name" value="Ile-tRNA-ligase_type1"/>
</dbReference>
<gene>
    <name evidence="10" type="primary">ileS</name>
    <name evidence="12" type="ORF">ENO47_02735</name>
</gene>
<dbReference type="SUPFAM" id="SSF47323">
    <property type="entry name" value="Anticodon-binding domain of a subclass of class I aminoacyl-tRNA synthetases"/>
    <property type="match status" value="1"/>
</dbReference>
<evidence type="ECO:0000256" key="9">
    <source>
        <dbReference type="ARBA" id="ARBA00048359"/>
    </source>
</evidence>